<evidence type="ECO:0000313" key="3">
    <source>
        <dbReference type="Proteomes" id="UP000600547"/>
    </source>
</evidence>
<sequence length="103" mass="10872">MRRTLTLLAVLTATHASAAQTTVHLQLGVTAVCELRSVTPTTVALRCTRDYQPGDLRSLPELAGQLPAGTWWLASSADAPDGGTLNTYALQPGSEAGGQIDYY</sequence>
<gene>
    <name evidence="2" type="ORF">GCM10008956_07540</name>
</gene>
<accession>A0A8H9GK28</accession>
<comment type="caution">
    <text evidence="2">The sequence shown here is derived from an EMBL/GenBank/DDBJ whole genome shotgun (WGS) entry which is preliminary data.</text>
</comment>
<reference evidence="3" key="1">
    <citation type="journal article" date="2019" name="Int. J. Syst. Evol. Microbiol.">
        <title>The Global Catalogue of Microorganisms (GCM) 10K type strain sequencing project: providing services to taxonomists for standard genome sequencing and annotation.</title>
        <authorList>
            <consortium name="The Broad Institute Genomics Platform"/>
            <consortium name="The Broad Institute Genome Sequencing Center for Infectious Disease"/>
            <person name="Wu L."/>
            <person name="Ma J."/>
        </authorList>
    </citation>
    <scope>NUCLEOTIDE SEQUENCE [LARGE SCALE GENOMIC DNA]</scope>
    <source>
        <strain evidence="3">JCM 31047</strain>
    </source>
</reference>
<keyword evidence="3" id="KW-1185">Reference proteome</keyword>
<dbReference type="EMBL" id="BMQG01000002">
    <property type="protein sequence ID" value="GGM33755.1"/>
    <property type="molecule type" value="Genomic_DNA"/>
</dbReference>
<name>A0A8H9GK28_9DEIO</name>
<evidence type="ECO:0000256" key="1">
    <source>
        <dbReference type="SAM" id="SignalP"/>
    </source>
</evidence>
<feature type="signal peptide" evidence="1">
    <location>
        <begin position="1"/>
        <end position="18"/>
    </location>
</feature>
<organism evidence="2 3">
    <name type="scientific">Deinococcus arenae</name>
    <dbReference type="NCBI Taxonomy" id="1452751"/>
    <lineage>
        <taxon>Bacteria</taxon>
        <taxon>Thermotogati</taxon>
        <taxon>Deinococcota</taxon>
        <taxon>Deinococci</taxon>
        <taxon>Deinococcales</taxon>
        <taxon>Deinococcaceae</taxon>
        <taxon>Deinococcus</taxon>
    </lineage>
</organism>
<dbReference type="Proteomes" id="UP000600547">
    <property type="component" value="Unassembled WGS sequence"/>
</dbReference>
<protein>
    <submittedName>
        <fullName evidence="2">Uncharacterized protein</fullName>
    </submittedName>
</protein>
<dbReference type="RefSeq" id="WP_155297665.1">
    <property type="nucleotide sequence ID" value="NZ_BMQG01000002.1"/>
</dbReference>
<proteinExistence type="predicted"/>
<feature type="chain" id="PRO_5034760724" evidence="1">
    <location>
        <begin position="19"/>
        <end position="103"/>
    </location>
</feature>
<keyword evidence="1" id="KW-0732">Signal</keyword>
<dbReference type="AlphaFoldDB" id="A0A8H9GK28"/>
<evidence type="ECO:0000313" key="2">
    <source>
        <dbReference type="EMBL" id="GGM33755.1"/>
    </source>
</evidence>